<dbReference type="InterPro" id="IPR050109">
    <property type="entry name" value="HTH-type_TetR-like_transc_reg"/>
</dbReference>
<evidence type="ECO:0000256" key="4">
    <source>
        <dbReference type="ARBA" id="ARBA00023163"/>
    </source>
</evidence>
<evidence type="ECO:0000256" key="2">
    <source>
        <dbReference type="ARBA" id="ARBA00023015"/>
    </source>
</evidence>
<keyword evidence="4" id="KW-0804">Transcription</keyword>
<reference evidence="8 9" key="1">
    <citation type="submission" date="2024-09" db="EMBL/GenBank/DDBJ databases">
        <authorList>
            <person name="Sun Q."/>
            <person name="Mori K."/>
        </authorList>
    </citation>
    <scope>NUCLEOTIDE SEQUENCE [LARGE SCALE GENOMIC DNA]</scope>
    <source>
        <strain evidence="8 9">KCTC 42086</strain>
    </source>
</reference>
<comment type="caution">
    <text evidence="8">The sequence shown here is derived from an EMBL/GenBank/DDBJ whole genome shotgun (WGS) entry which is preliminary data.</text>
</comment>
<evidence type="ECO:0000256" key="5">
    <source>
        <dbReference type="PROSITE-ProRule" id="PRU00335"/>
    </source>
</evidence>
<dbReference type="SUPFAM" id="SSF46689">
    <property type="entry name" value="Homeodomain-like"/>
    <property type="match status" value="1"/>
</dbReference>
<feature type="compositionally biased region" description="Polar residues" evidence="6">
    <location>
        <begin position="1"/>
        <end position="11"/>
    </location>
</feature>
<dbReference type="InterPro" id="IPR041490">
    <property type="entry name" value="KstR2_TetR_C"/>
</dbReference>
<dbReference type="PROSITE" id="PS50977">
    <property type="entry name" value="HTH_TETR_2"/>
    <property type="match status" value="1"/>
</dbReference>
<dbReference type="Pfam" id="PF00440">
    <property type="entry name" value="TetR_N"/>
    <property type="match status" value="1"/>
</dbReference>
<sequence length="222" mass="24275">MRRPQTASATAEKSDSGEKPAAAEKIVPGDRIRNRSAKHEAVLETAVALFNEKGFHATSLDDVAARLHVTKPSIYHYVSSKDEILFACVKRGLQQILAAIEALPDGRRSGHDRLEAAMTGYALAMTEDFCRCVTRTADSELAEPSRVEFRRLKREIDQVMRSLVQAGMDDGSLRPGEPRIVTFTLTGALNWIGRWYEPSRGLPPGEVASGVVATLLTGLRSA</sequence>
<protein>
    <submittedName>
        <fullName evidence="8">TetR/AcrR family transcriptional regulator</fullName>
    </submittedName>
</protein>
<feature type="region of interest" description="Disordered" evidence="6">
    <location>
        <begin position="1"/>
        <end position="24"/>
    </location>
</feature>
<dbReference type="Pfam" id="PF17932">
    <property type="entry name" value="TetR_C_24"/>
    <property type="match status" value="1"/>
</dbReference>
<keyword evidence="2" id="KW-0805">Transcription regulation</keyword>
<dbReference type="InterPro" id="IPR009057">
    <property type="entry name" value="Homeodomain-like_sf"/>
</dbReference>
<proteinExistence type="predicted"/>
<dbReference type="Proteomes" id="UP001589920">
    <property type="component" value="Unassembled WGS sequence"/>
</dbReference>
<keyword evidence="1" id="KW-0678">Repressor</keyword>
<dbReference type="Gene3D" id="1.10.10.60">
    <property type="entry name" value="Homeodomain-like"/>
    <property type="match status" value="1"/>
</dbReference>
<dbReference type="EMBL" id="JBHMQU010000068">
    <property type="protein sequence ID" value="MFC0813010.1"/>
    <property type="molecule type" value="Genomic_DNA"/>
</dbReference>
<accession>A0ABV6T6Z3</accession>
<organism evidence="8 9">
    <name type="scientific">Paracoccus panacisoli</name>
    <dbReference type="NCBI Taxonomy" id="1510163"/>
    <lineage>
        <taxon>Bacteria</taxon>
        <taxon>Pseudomonadati</taxon>
        <taxon>Pseudomonadota</taxon>
        <taxon>Alphaproteobacteria</taxon>
        <taxon>Rhodobacterales</taxon>
        <taxon>Paracoccaceae</taxon>
        <taxon>Paracoccus</taxon>
    </lineage>
</organism>
<dbReference type="RefSeq" id="WP_394320924.1">
    <property type="nucleotide sequence ID" value="NZ_JBHMQU010000068.1"/>
</dbReference>
<evidence type="ECO:0000256" key="6">
    <source>
        <dbReference type="SAM" id="MobiDB-lite"/>
    </source>
</evidence>
<dbReference type="PROSITE" id="PS01081">
    <property type="entry name" value="HTH_TETR_1"/>
    <property type="match status" value="1"/>
</dbReference>
<dbReference type="PANTHER" id="PTHR30055">
    <property type="entry name" value="HTH-TYPE TRANSCRIPTIONAL REGULATOR RUTR"/>
    <property type="match status" value="1"/>
</dbReference>
<evidence type="ECO:0000256" key="1">
    <source>
        <dbReference type="ARBA" id="ARBA00022491"/>
    </source>
</evidence>
<dbReference type="PANTHER" id="PTHR30055:SF175">
    <property type="entry name" value="HTH-TYPE TRANSCRIPTIONAL REPRESSOR KSTR2"/>
    <property type="match status" value="1"/>
</dbReference>
<dbReference type="SUPFAM" id="SSF48498">
    <property type="entry name" value="Tetracyclin repressor-like, C-terminal domain"/>
    <property type="match status" value="1"/>
</dbReference>
<dbReference type="PRINTS" id="PR00455">
    <property type="entry name" value="HTHTETR"/>
</dbReference>
<feature type="compositionally biased region" description="Basic and acidic residues" evidence="6">
    <location>
        <begin position="12"/>
        <end position="24"/>
    </location>
</feature>
<dbReference type="InterPro" id="IPR023772">
    <property type="entry name" value="DNA-bd_HTH_TetR-type_CS"/>
</dbReference>
<keyword evidence="9" id="KW-1185">Reference proteome</keyword>
<evidence type="ECO:0000313" key="8">
    <source>
        <dbReference type="EMBL" id="MFC0813010.1"/>
    </source>
</evidence>
<evidence type="ECO:0000259" key="7">
    <source>
        <dbReference type="PROSITE" id="PS50977"/>
    </source>
</evidence>
<keyword evidence="3 5" id="KW-0238">DNA-binding</keyword>
<evidence type="ECO:0000256" key="3">
    <source>
        <dbReference type="ARBA" id="ARBA00023125"/>
    </source>
</evidence>
<evidence type="ECO:0000313" key="9">
    <source>
        <dbReference type="Proteomes" id="UP001589920"/>
    </source>
</evidence>
<gene>
    <name evidence="8" type="ORF">ACFHYO_12940</name>
</gene>
<name>A0ABV6T6Z3_9RHOB</name>
<feature type="DNA-binding region" description="H-T-H motif" evidence="5">
    <location>
        <begin position="59"/>
        <end position="78"/>
    </location>
</feature>
<feature type="domain" description="HTH tetR-type" evidence="7">
    <location>
        <begin position="36"/>
        <end position="96"/>
    </location>
</feature>
<dbReference type="InterPro" id="IPR001647">
    <property type="entry name" value="HTH_TetR"/>
</dbReference>
<dbReference type="Gene3D" id="1.10.357.10">
    <property type="entry name" value="Tetracycline Repressor, domain 2"/>
    <property type="match status" value="1"/>
</dbReference>
<dbReference type="InterPro" id="IPR036271">
    <property type="entry name" value="Tet_transcr_reg_TetR-rel_C_sf"/>
</dbReference>